<feature type="transmembrane region" description="Helical" evidence="18">
    <location>
        <begin position="831"/>
        <end position="852"/>
    </location>
</feature>
<dbReference type="GO" id="GO:0016212">
    <property type="term" value="F:kynurenine-oxoglutarate transaminase activity"/>
    <property type="evidence" value="ECO:0007669"/>
    <property type="project" value="UniProtKB-EC"/>
</dbReference>
<dbReference type="InterPro" id="IPR000796">
    <property type="entry name" value="Asp_trans"/>
</dbReference>
<comment type="subcellular location">
    <subcellularLocation>
        <location evidence="3">Membrane</location>
    </subcellularLocation>
    <subcellularLocation>
        <location evidence="2">Mitochondrion matrix</location>
    </subcellularLocation>
</comment>
<keyword evidence="8 18" id="KW-0812">Transmembrane</keyword>
<evidence type="ECO:0000256" key="18">
    <source>
        <dbReference type="SAM" id="Phobius"/>
    </source>
</evidence>
<evidence type="ECO:0000256" key="5">
    <source>
        <dbReference type="ARBA" id="ARBA00011738"/>
    </source>
</evidence>
<dbReference type="AlphaFoldDB" id="L9KYH5"/>
<dbReference type="FunCoup" id="L9KYH5">
    <property type="interactions" value="90"/>
</dbReference>
<dbReference type="EC" id="2.6.1.1" evidence="17"/>
<dbReference type="Gene3D" id="3.90.1150.10">
    <property type="entry name" value="Aspartate Aminotransferase, domain 1"/>
    <property type="match status" value="1"/>
</dbReference>
<dbReference type="InParanoid" id="L9KYH5"/>
<evidence type="ECO:0000256" key="9">
    <source>
        <dbReference type="ARBA" id="ARBA00022898"/>
    </source>
</evidence>
<feature type="domain" description="Amino acid transporter transmembrane" evidence="20">
    <location>
        <begin position="516"/>
        <end position="958"/>
    </location>
</feature>
<dbReference type="EMBL" id="KB320660">
    <property type="protein sequence ID" value="ELW66217.1"/>
    <property type="molecule type" value="Genomic_DNA"/>
</dbReference>
<evidence type="ECO:0000256" key="4">
    <source>
        <dbReference type="ARBA" id="ARBA00007441"/>
    </source>
</evidence>
<dbReference type="Gene3D" id="3.40.640.10">
    <property type="entry name" value="Type I PLP-dependent aspartate aminotransferase-like (Major domain)"/>
    <property type="match status" value="1"/>
</dbReference>
<feature type="transmembrane region" description="Helical" evidence="18">
    <location>
        <begin position="938"/>
        <end position="957"/>
    </location>
</feature>
<evidence type="ECO:0000256" key="17">
    <source>
        <dbReference type="RuleBase" id="RU000480"/>
    </source>
</evidence>
<dbReference type="FunFam" id="3.40.640.10:FF:000026">
    <property type="entry name" value="Aspartate aminotransferase"/>
    <property type="match status" value="1"/>
</dbReference>
<name>L9KYH5_TUPCH</name>
<feature type="transmembrane region" description="Helical" evidence="18">
    <location>
        <begin position="903"/>
        <end position="926"/>
    </location>
</feature>
<dbReference type="Proteomes" id="UP000011518">
    <property type="component" value="Unassembled WGS sequence"/>
</dbReference>
<feature type="transmembrane region" description="Helical" evidence="18">
    <location>
        <begin position="518"/>
        <end position="536"/>
    </location>
</feature>
<dbReference type="GO" id="GO:0005759">
    <property type="term" value="C:mitochondrial matrix"/>
    <property type="evidence" value="ECO:0007669"/>
    <property type="project" value="UniProtKB-SubCell"/>
</dbReference>
<reference evidence="22" key="2">
    <citation type="journal article" date="2013" name="Nat. Commun.">
        <title>Genome of the Chinese tree shrew.</title>
        <authorList>
            <person name="Fan Y."/>
            <person name="Huang Z.Y."/>
            <person name="Cao C.C."/>
            <person name="Chen C.S."/>
            <person name="Chen Y.X."/>
            <person name="Fan D.D."/>
            <person name="He J."/>
            <person name="Hou H.L."/>
            <person name="Hu L."/>
            <person name="Hu X.T."/>
            <person name="Jiang X.T."/>
            <person name="Lai R."/>
            <person name="Lang Y.S."/>
            <person name="Liang B."/>
            <person name="Liao S.G."/>
            <person name="Mu D."/>
            <person name="Ma Y.Y."/>
            <person name="Niu Y.Y."/>
            <person name="Sun X.Q."/>
            <person name="Xia J.Q."/>
            <person name="Xiao J."/>
            <person name="Xiong Z.Q."/>
            <person name="Xu L."/>
            <person name="Yang L."/>
            <person name="Zhang Y."/>
            <person name="Zhao W."/>
            <person name="Zhao X.D."/>
            <person name="Zheng Y.T."/>
            <person name="Zhou J.M."/>
            <person name="Zhu Y.B."/>
            <person name="Zhang G.J."/>
            <person name="Wang J."/>
            <person name="Yao Y.G."/>
        </authorList>
    </citation>
    <scope>NUCLEOTIDE SEQUENCE [LARGE SCALE GENOMIC DNA]</scope>
</reference>
<evidence type="ECO:0000256" key="14">
    <source>
        <dbReference type="ARBA" id="ARBA00037556"/>
    </source>
</evidence>
<dbReference type="NCBIfam" id="NF006719">
    <property type="entry name" value="PRK09257.1"/>
    <property type="match status" value="1"/>
</dbReference>
<comment type="subunit">
    <text evidence="5 17">Homodimer.</text>
</comment>
<dbReference type="InterPro" id="IPR015421">
    <property type="entry name" value="PyrdxlP-dep_Trfase_major"/>
</dbReference>
<evidence type="ECO:0000256" key="13">
    <source>
        <dbReference type="ARBA" id="ARBA00023136"/>
    </source>
</evidence>
<evidence type="ECO:0000256" key="12">
    <source>
        <dbReference type="ARBA" id="ARBA00023128"/>
    </source>
</evidence>
<feature type="transmembrane region" description="Helical" evidence="18">
    <location>
        <begin position="786"/>
        <end position="811"/>
    </location>
</feature>
<dbReference type="SUPFAM" id="SSF53383">
    <property type="entry name" value="PLP-dependent transferases"/>
    <property type="match status" value="1"/>
</dbReference>
<dbReference type="GO" id="GO:0006533">
    <property type="term" value="P:L-aspartate catabolic process"/>
    <property type="evidence" value="ECO:0007669"/>
    <property type="project" value="TreeGrafter"/>
</dbReference>
<comment type="function">
    <text evidence="14">Catalyzes the irreversible transamination of the L-tryptophan metabolite L-kynurenine to form kynurenic acid (KA). As a member of the malate-aspartate shuttle, it has a key role in the intracellular NAD(H) redox balance. Is important for metabolite exchange between mitochondria and cytosol, and for amino acid metabolism. Facilitates cellular uptake of long-chain free fatty acids.</text>
</comment>
<feature type="transmembrane region" description="Helical" evidence="18">
    <location>
        <begin position="880"/>
        <end position="897"/>
    </location>
</feature>
<evidence type="ECO:0000259" key="20">
    <source>
        <dbReference type="Pfam" id="PF01490"/>
    </source>
</evidence>
<comment type="miscellaneous">
    <text evidence="17">In eukaryotes there are cytoplasmic, mitochondrial and chloroplastic isozymes.</text>
</comment>
<comment type="catalytic activity">
    <reaction evidence="16">
        <text>L-kynurenine + 2-oxoglutarate = kynurenate + L-glutamate + H2O</text>
        <dbReference type="Rhea" id="RHEA:65560"/>
        <dbReference type="ChEBI" id="CHEBI:15377"/>
        <dbReference type="ChEBI" id="CHEBI:16810"/>
        <dbReference type="ChEBI" id="CHEBI:29985"/>
        <dbReference type="ChEBI" id="CHEBI:57959"/>
        <dbReference type="ChEBI" id="CHEBI:58454"/>
        <dbReference type="EC" id="2.6.1.7"/>
    </reaction>
</comment>
<dbReference type="PANTHER" id="PTHR11879:SF22">
    <property type="entry name" value="ASPARTATE AMINOTRANSFERASE, MITOCHONDRIAL"/>
    <property type="match status" value="1"/>
</dbReference>
<dbReference type="PANTHER" id="PTHR11879">
    <property type="entry name" value="ASPARTATE AMINOTRANSFERASE"/>
    <property type="match status" value="1"/>
</dbReference>
<evidence type="ECO:0000313" key="21">
    <source>
        <dbReference type="EMBL" id="ELW66217.1"/>
    </source>
</evidence>
<keyword evidence="10 18" id="KW-1133">Transmembrane helix</keyword>
<comment type="cofactor">
    <cofactor evidence="1">
        <name>pyridoxal 5'-phosphate</name>
        <dbReference type="ChEBI" id="CHEBI:597326"/>
    </cofactor>
</comment>
<evidence type="ECO:0000256" key="15">
    <source>
        <dbReference type="ARBA" id="ARBA00049185"/>
    </source>
</evidence>
<dbReference type="PRINTS" id="PR00799">
    <property type="entry name" value="TRANSAMINASE"/>
</dbReference>
<keyword evidence="6 17" id="KW-0032">Aminotransferase</keyword>
<gene>
    <name evidence="21" type="ORF">TREES_T100002877</name>
</gene>
<feature type="transmembrane region" description="Helical" evidence="18">
    <location>
        <begin position="753"/>
        <end position="774"/>
    </location>
</feature>
<evidence type="ECO:0000256" key="1">
    <source>
        <dbReference type="ARBA" id="ARBA00001933"/>
    </source>
</evidence>
<keyword evidence="7 17" id="KW-0808">Transferase</keyword>
<evidence type="ECO:0000313" key="22">
    <source>
        <dbReference type="Proteomes" id="UP000011518"/>
    </source>
</evidence>
<dbReference type="eggNOG" id="KOG1305">
    <property type="taxonomic scope" value="Eukaryota"/>
</dbReference>
<dbReference type="GO" id="GO:0030170">
    <property type="term" value="F:pyridoxal phosphate binding"/>
    <property type="evidence" value="ECO:0007669"/>
    <property type="project" value="InterPro"/>
</dbReference>
<evidence type="ECO:0000259" key="19">
    <source>
        <dbReference type="Pfam" id="PF00155"/>
    </source>
</evidence>
<proteinExistence type="inferred from homology"/>
<dbReference type="FunFam" id="3.90.1150.10:FF:000001">
    <property type="entry name" value="Aspartate aminotransferase"/>
    <property type="match status" value="1"/>
</dbReference>
<evidence type="ECO:0000256" key="6">
    <source>
        <dbReference type="ARBA" id="ARBA00022576"/>
    </source>
</evidence>
<dbReference type="InterPro" id="IPR015422">
    <property type="entry name" value="PyrdxlP-dep_Trfase_small"/>
</dbReference>
<dbReference type="CDD" id="cd00609">
    <property type="entry name" value="AAT_like"/>
    <property type="match status" value="1"/>
</dbReference>
<comment type="similarity">
    <text evidence="4">Belongs to the class-I pyridoxal-phosphate-dependent aminotransferase family.</text>
</comment>
<keyword evidence="13 18" id="KW-0472">Membrane</keyword>
<dbReference type="STRING" id="246437.L9KYH5"/>
<feature type="transmembrane region" description="Helical" evidence="18">
    <location>
        <begin position="548"/>
        <end position="572"/>
    </location>
</feature>
<keyword evidence="12" id="KW-0496">Mitochondrion</keyword>
<sequence length="971" mass="106063">MALLHSGRVLSGVATAFHPGLAAAAASTRANSWWAHVEMGPPDPILGVTEAFKRDTNSKKMNLGVGAYRDDNGKPYVLPSVRKAEAQIAAKNFDKEYLPIGGLAEFCKASAELALGENSEVFKSGRFVTVQTISGTGALRIGASFLQRFFKFSRDVFLPKPSWGNHTPIFRDAGMQLQGYRYYDPKTCGFDFSGAMDDISKIPEKSVLLLHACAHNPTGVDPRQEQWKEIAAVVKKKNLFAFFDMAYQGFASGDGNKDAWAVRHFIEQGINVCLCQSYAKNMGLYGERVGAFTVVCKDTDEAKRVESQLKILIRPMYSNPPLNGARIASTILNTPDLRKQWLQEVKGMADRIISMRTQLVSNLKKEGSSHNWQHITDQIGMFCFTGLKPEQVERLTKEFSIYMTKDGRISVAGVTSGNVGYLAHAIHQVKSPPKIIAQNTPCCLSFPRNVVVRRNTQTLQEESSGAMAQVSINSEYNEWDCSADAGERARLLQSPCVDTAPKSEGEASTGGQDRGTTSTLGAVFIVVNACLGAGLLNFPAAFRTAGGVAAGVSLQMGMLVFIISGLVILAYCSQASNERTYQEVVWAVCGKLTGVLCEVAIAVYTFGTCIAFLIIIGDQQDKIIAVMAKEPEGTSSGPWYTDRKFTISLTAFLFILPLSIPREIGFQKYASPPVHFVDICGPWCSGQMSPGMESEKGLLGLEREKFKSLLPDSFLSVLGTWYVTAIIIIKYIWPDKKMTPGDILTRPASWVAVFNAMPTICFGFQCHVSSVPVFNSMQRPEVKTWGGVVTAAMVIALAVYMGTGICGFLTFGAAVDPDVLLSYPSEDMAVAVARAFIILSVLTSYPILHFCGRAVVEGLWLRYQGLQVEEDVGRERRRRVLQTLVWFLLTLLLALFIPDIGKVISVIGGLAACFIFVFPGLCLIQAKLSEMEEVKPASWWALVSYGVLLVTLGAFIFGQTTANAIFVDLLA</sequence>
<reference evidence="22" key="1">
    <citation type="submission" date="2012-07" db="EMBL/GenBank/DDBJ databases">
        <title>Genome of the Chinese tree shrew, a rising model animal genetically related to primates.</title>
        <authorList>
            <person name="Zhang G."/>
            <person name="Fan Y."/>
            <person name="Yao Y."/>
            <person name="Huang Z."/>
        </authorList>
    </citation>
    <scope>NUCLEOTIDE SEQUENCE [LARGE SCALE GENOMIC DNA]</scope>
</reference>
<dbReference type="InterPro" id="IPR013057">
    <property type="entry name" value="AA_transpt_TM"/>
</dbReference>
<evidence type="ECO:0000256" key="7">
    <source>
        <dbReference type="ARBA" id="ARBA00022679"/>
    </source>
</evidence>
<dbReference type="Pfam" id="PF00155">
    <property type="entry name" value="Aminotran_1_2"/>
    <property type="match status" value="1"/>
</dbReference>
<keyword evidence="22" id="KW-1185">Reference proteome</keyword>
<feature type="transmembrane region" description="Helical" evidence="18">
    <location>
        <begin position="713"/>
        <end position="733"/>
    </location>
</feature>
<organism evidence="21 22">
    <name type="scientific">Tupaia chinensis</name>
    <name type="common">Chinese tree shrew</name>
    <name type="synonym">Tupaia belangeri chinensis</name>
    <dbReference type="NCBI Taxonomy" id="246437"/>
    <lineage>
        <taxon>Eukaryota</taxon>
        <taxon>Metazoa</taxon>
        <taxon>Chordata</taxon>
        <taxon>Craniata</taxon>
        <taxon>Vertebrata</taxon>
        <taxon>Euteleostomi</taxon>
        <taxon>Mammalia</taxon>
        <taxon>Eutheria</taxon>
        <taxon>Euarchontoglires</taxon>
        <taxon>Scandentia</taxon>
        <taxon>Tupaiidae</taxon>
        <taxon>Tupaia</taxon>
    </lineage>
</organism>
<evidence type="ECO:0000256" key="3">
    <source>
        <dbReference type="ARBA" id="ARBA00004370"/>
    </source>
</evidence>
<dbReference type="InterPro" id="IPR015424">
    <property type="entry name" value="PyrdxlP-dep_Trfase"/>
</dbReference>
<evidence type="ECO:0000256" key="10">
    <source>
        <dbReference type="ARBA" id="ARBA00022989"/>
    </source>
</evidence>
<feature type="transmembrane region" description="Helical" evidence="18">
    <location>
        <begin position="592"/>
        <end position="617"/>
    </location>
</feature>
<evidence type="ECO:0000256" key="11">
    <source>
        <dbReference type="ARBA" id="ARBA00023074"/>
    </source>
</evidence>
<evidence type="ECO:0000256" key="8">
    <source>
        <dbReference type="ARBA" id="ARBA00022692"/>
    </source>
</evidence>
<dbReference type="Pfam" id="PF01490">
    <property type="entry name" value="Aa_trans"/>
    <property type="match status" value="1"/>
</dbReference>
<feature type="domain" description="Aminotransferase class I/classII large" evidence="19">
    <location>
        <begin position="59"/>
        <end position="426"/>
    </location>
</feature>
<keyword evidence="11" id="KW-0944">Nitration</keyword>
<dbReference type="GO" id="GO:0016020">
    <property type="term" value="C:membrane"/>
    <property type="evidence" value="ECO:0007669"/>
    <property type="project" value="UniProtKB-SubCell"/>
</dbReference>
<comment type="catalytic activity">
    <reaction evidence="15 17">
        <text>L-aspartate + 2-oxoglutarate = oxaloacetate + L-glutamate</text>
        <dbReference type="Rhea" id="RHEA:21824"/>
        <dbReference type="ChEBI" id="CHEBI:16452"/>
        <dbReference type="ChEBI" id="CHEBI:16810"/>
        <dbReference type="ChEBI" id="CHEBI:29985"/>
        <dbReference type="ChEBI" id="CHEBI:29991"/>
        <dbReference type="EC" id="2.6.1.1"/>
    </reaction>
</comment>
<evidence type="ECO:0000256" key="2">
    <source>
        <dbReference type="ARBA" id="ARBA00004305"/>
    </source>
</evidence>
<protein>
    <recommendedName>
        <fullName evidence="17">Aspartate aminotransferase</fullName>
        <ecNumber evidence="17">2.6.1.1</ecNumber>
    </recommendedName>
</protein>
<keyword evidence="9" id="KW-0663">Pyridoxal phosphate</keyword>
<evidence type="ECO:0000256" key="16">
    <source>
        <dbReference type="ARBA" id="ARBA00049312"/>
    </source>
</evidence>
<accession>L9KYH5</accession>
<dbReference type="GO" id="GO:0004069">
    <property type="term" value="F:L-aspartate:2-oxoglutarate aminotransferase activity"/>
    <property type="evidence" value="ECO:0007669"/>
    <property type="project" value="UniProtKB-EC"/>
</dbReference>
<dbReference type="InterPro" id="IPR004839">
    <property type="entry name" value="Aminotransferase_I/II_large"/>
</dbReference>
<dbReference type="PROSITE" id="PS00105">
    <property type="entry name" value="AA_TRANSFER_CLASS_1"/>
    <property type="match status" value="1"/>
</dbReference>
<dbReference type="FunFam" id="3.90.1150.10:FF:000160">
    <property type="entry name" value="Similar to aspartate aminotransferase"/>
    <property type="match status" value="1"/>
</dbReference>
<dbReference type="InterPro" id="IPR004838">
    <property type="entry name" value="NHTrfase_class1_PyrdxlP-BS"/>
</dbReference>